<keyword evidence="2" id="KW-0233">DNA recombination</keyword>
<feature type="region of interest" description="Disordered" evidence="3">
    <location>
        <begin position="91"/>
        <end position="132"/>
    </location>
</feature>
<dbReference type="Proteomes" id="UP000694844">
    <property type="component" value="Chromosome 7"/>
</dbReference>
<proteinExistence type="predicted"/>
<feature type="compositionally biased region" description="Low complexity" evidence="3">
    <location>
        <begin position="117"/>
        <end position="132"/>
    </location>
</feature>
<dbReference type="GO" id="GO:0003677">
    <property type="term" value="F:DNA binding"/>
    <property type="evidence" value="ECO:0007669"/>
    <property type="project" value="UniProtKB-KW"/>
</dbReference>
<organism evidence="5 6">
    <name type="scientific">Crassostrea virginica</name>
    <name type="common">Eastern oyster</name>
    <dbReference type="NCBI Taxonomy" id="6565"/>
    <lineage>
        <taxon>Eukaryota</taxon>
        <taxon>Metazoa</taxon>
        <taxon>Spiralia</taxon>
        <taxon>Lophotrochozoa</taxon>
        <taxon>Mollusca</taxon>
        <taxon>Bivalvia</taxon>
        <taxon>Autobranchia</taxon>
        <taxon>Pteriomorphia</taxon>
        <taxon>Ostreida</taxon>
        <taxon>Ostreoidea</taxon>
        <taxon>Ostreidae</taxon>
        <taxon>Crassostrea</taxon>
    </lineage>
</organism>
<dbReference type="KEGG" id="cvn:111102841"/>
<gene>
    <name evidence="6 7" type="primary">LOC111102841</name>
</gene>
<dbReference type="RefSeq" id="XP_022291455.1">
    <property type="nucleotide sequence ID" value="XM_022435747.1"/>
</dbReference>
<protein>
    <submittedName>
        <fullName evidence="6 7">Uncharacterized protein LOC111102841 isoform X1</fullName>
    </submittedName>
</protein>
<reference evidence="6 7" key="1">
    <citation type="submission" date="2025-04" db="UniProtKB">
        <authorList>
            <consortium name="RefSeq"/>
        </authorList>
    </citation>
    <scope>IDENTIFICATION</scope>
    <source>
        <tissue evidence="6 7">Whole sample</tissue>
    </source>
</reference>
<feature type="compositionally biased region" description="Polar residues" evidence="3">
    <location>
        <begin position="21"/>
        <end position="41"/>
    </location>
</feature>
<evidence type="ECO:0000256" key="2">
    <source>
        <dbReference type="ARBA" id="ARBA00023172"/>
    </source>
</evidence>
<evidence type="ECO:0000256" key="3">
    <source>
        <dbReference type="SAM" id="MobiDB-lite"/>
    </source>
</evidence>
<sequence length="480" mass="52584">MLFLVLFSSGAMPPKKRHKGSNASVGEGPNSSIDMTSVGEQSTSSVPSSPRKKRKQATSSHDHQVATSSALPIIDYSLLAKHILEQQKMPANESGIASHEEEQVSTCTMVDTDPESRSGLLNSALNSSANSSNHQANAMVPASALGALLDDVFTEGEGGSTIFRSASNCHSFTATTALTATARSILVASLSPSARSSYRNSWQLLLTFRNHPVSLPLHTIDICNFIGFLFEKQYSSSSIASHISALSYVHKILNIPDPTQSFIVRKLLKGCHKLLPSQDARLPITKNILHKILSAVVITVPQALNRVLLQALFLLCFNAFLRLGEVISKTLADTDKVLQVQDITFSGDRCNPSTVQIILRHHKTQKKNEPITISIQASPNSQFCPVHYLHRYKSLFPHTSGPLFQFINGTPVTYSYVSSELSKAIAFAGLDPKRYKGHSFRIGAATHAAQLGYSESFIQHLGRWNSNVLHRYIRIKSFHL</sequence>
<keyword evidence="5" id="KW-1185">Reference proteome</keyword>
<feature type="domain" description="Tyr recombinase" evidence="4">
    <location>
        <begin position="279"/>
        <end position="480"/>
    </location>
</feature>
<dbReference type="SUPFAM" id="SSF56349">
    <property type="entry name" value="DNA breaking-rejoining enzymes"/>
    <property type="match status" value="1"/>
</dbReference>
<dbReference type="InterPro" id="IPR052925">
    <property type="entry name" value="Phage_Integrase-like_Recomb"/>
</dbReference>
<dbReference type="InterPro" id="IPR010998">
    <property type="entry name" value="Integrase_recombinase_N"/>
</dbReference>
<evidence type="ECO:0000313" key="7">
    <source>
        <dbReference type="RefSeq" id="XP_022291455.1"/>
    </source>
</evidence>
<dbReference type="GO" id="GO:0015074">
    <property type="term" value="P:DNA integration"/>
    <property type="evidence" value="ECO:0007669"/>
    <property type="project" value="InterPro"/>
</dbReference>
<dbReference type="OrthoDB" id="6149526at2759"/>
<evidence type="ECO:0000259" key="4">
    <source>
        <dbReference type="PROSITE" id="PS51898"/>
    </source>
</evidence>
<feature type="region of interest" description="Disordered" evidence="3">
    <location>
        <begin position="13"/>
        <end position="66"/>
    </location>
</feature>
<dbReference type="Gene3D" id="1.10.443.10">
    <property type="entry name" value="Intergrase catalytic core"/>
    <property type="match status" value="1"/>
</dbReference>
<evidence type="ECO:0000313" key="5">
    <source>
        <dbReference type="Proteomes" id="UP000694844"/>
    </source>
</evidence>
<name>A0A8B8AMY3_CRAVI</name>
<dbReference type="SUPFAM" id="SSF47823">
    <property type="entry name" value="lambda integrase-like, N-terminal domain"/>
    <property type="match status" value="1"/>
</dbReference>
<accession>A0A8B8AMY3</accession>
<dbReference type="PROSITE" id="PS51898">
    <property type="entry name" value="TYR_RECOMBINASE"/>
    <property type="match status" value="1"/>
</dbReference>
<dbReference type="PANTHER" id="PTHR34605">
    <property type="entry name" value="PHAGE_INTEGRASE DOMAIN-CONTAINING PROTEIN"/>
    <property type="match status" value="1"/>
</dbReference>
<dbReference type="RefSeq" id="XP_022291454.1">
    <property type="nucleotide sequence ID" value="XM_022435746.1"/>
</dbReference>
<dbReference type="InterPro" id="IPR013762">
    <property type="entry name" value="Integrase-like_cat_sf"/>
</dbReference>
<dbReference type="GO" id="GO:0006310">
    <property type="term" value="P:DNA recombination"/>
    <property type="evidence" value="ECO:0007669"/>
    <property type="project" value="UniProtKB-KW"/>
</dbReference>
<dbReference type="Gene3D" id="1.10.150.130">
    <property type="match status" value="1"/>
</dbReference>
<dbReference type="PANTHER" id="PTHR34605:SF3">
    <property type="entry name" value="P CELL-TYPE AGGLUTINATION PROTEIN MAP4-LIKE-RELATED"/>
    <property type="match status" value="1"/>
</dbReference>
<evidence type="ECO:0000256" key="1">
    <source>
        <dbReference type="ARBA" id="ARBA00023125"/>
    </source>
</evidence>
<dbReference type="InterPro" id="IPR011010">
    <property type="entry name" value="DNA_brk_join_enz"/>
</dbReference>
<dbReference type="InterPro" id="IPR002104">
    <property type="entry name" value="Integrase_catalytic"/>
</dbReference>
<dbReference type="AlphaFoldDB" id="A0A8B8AMY3"/>
<evidence type="ECO:0000313" key="6">
    <source>
        <dbReference type="RefSeq" id="XP_022291454.1"/>
    </source>
</evidence>
<keyword evidence="1" id="KW-0238">DNA-binding</keyword>
<dbReference type="GeneID" id="111102841"/>